<evidence type="ECO:0000313" key="1">
    <source>
        <dbReference type="EMBL" id="QQP41592.1"/>
    </source>
</evidence>
<gene>
    <name evidence="1" type="ORF">FKW44_016011</name>
</gene>
<proteinExistence type="predicted"/>
<dbReference type="EMBL" id="CP045899">
    <property type="protein sequence ID" value="QQP41592.1"/>
    <property type="molecule type" value="Genomic_DNA"/>
</dbReference>
<protein>
    <submittedName>
        <fullName evidence="1">Uncharacterized protein</fullName>
    </submittedName>
</protein>
<evidence type="ECO:0000313" key="2">
    <source>
        <dbReference type="Proteomes" id="UP000595437"/>
    </source>
</evidence>
<reference evidence="2" key="1">
    <citation type="submission" date="2021-01" db="EMBL/GenBank/DDBJ databases">
        <title>Caligus Genome Assembly.</title>
        <authorList>
            <person name="Gallardo-Escarate C."/>
        </authorList>
    </citation>
    <scope>NUCLEOTIDE SEQUENCE [LARGE SCALE GENOMIC DNA]</scope>
</reference>
<dbReference type="Proteomes" id="UP000595437">
    <property type="component" value="Chromosome 10"/>
</dbReference>
<sequence>MRQERSGKNLSTGTIMPSSALYMPNVPLGGCQRPFMFLEASGPPGIVQYSCWPLHPWYEVMGICSRMRL</sequence>
<feature type="non-terminal residue" evidence="1">
    <location>
        <position position="69"/>
    </location>
</feature>
<dbReference type="AlphaFoldDB" id="A0A7T8K036"/>
<organism evidence="1 2">
    <name type="scientific">Caligus rogercresseyi</name>
    <name type="common">Sea louse</name>
    <dbReference type="NCBI Taxonomy" id="217165"/>
    <lineage>
        <taxon>Eukaryota</taxon>
        <taxon>Metazoa</taxon>
        <taxon>Ecdysozoa</taxon>
        <taxon>Arthropoda</taxon>
        <taxon>Crustacea</taxon>
        <taxon>Multicrustacea</taxon>
        <taxon>Hexanauplia</taxon>
        <taxon>Copepoda</taxon>
        <taxon>Siphonostomatoida</taxon>
        <taxon>Caligidae</taxon>
        <taxon>Caligus</taxon>
    </lineage>
</organism>
<name>A0A7T8K036_CALRO</name>
<keyword evidence="2" id="KW-1185">Reference proteome</keyword>
<accession>A0A7T8K036</accession>